<protein>
    <submittedName>
        <fullName evidence="1">Uncharacterized protein</fullName>
    </submittedName>
</protein>
<evidence type="ECO:0000313" key="2">
    <source>
        <dbReference type="Proteomes" id="UP000186922"/>
    </source>
</evidence>
<evidence type="ECO:0000313" key="1">
    <source>
        <dbReference type="EMBL" id="GAV05238.1"/>
    </source>
</evidence>
<gene>
    <name evidence="1" type="primary">RvY_15402</name>
    <name evidence="1" type="synonym">RvY_15402.3</name>
    <name evidence="1" type="ORF">RvY_15402-3</name>
</gene>
<keyword evidence="2" id="KW-1185">Reference proteome</keyword>
<sequence>MGLSCRKRSSFCLMVRDGHLRSHYDGLLEKYRFGKKVLDEGEEIEELGCGPRPVLNGVPDGISKSSKL</sequence>
<accession>A0A1D1VZH6</accession>
<reference evidence="1 2" key="1">
    <citation type="journal article" date="2016" name="Nat. Commun.">
        <title>Extremotolerant tardigrade genome and improved radiotolerance of human cultured cells by tardigrade-unique protein.</title>
        <authorList>
            <person name="Hashimoto T."/>
            <person name="Horikawa D.D."/>
            <person name="Saito Y."/>
            <person name="Kuwahara H."/>
            <person name="Kozuka-Hata H."/>
            <person name="Shin-I T."/>
            <person name="Minakuchi Y."/>
            <person name="Ohishi K."/>
            <person name="Motoyama A."/>
            <person name="Aizu T."/>
            <person name="Enomoto A."/>
            <person name="Kondo K."/>
            <person name="Tanaka S."/>
            <person name="Hara Y."/>
            <person name="Koshikawa S."/>
            <person name="Sagara H."/>
            <person name="Miura T."/>
            <person name="Yokobori S."/>
            <person name="Miyagawa K."/>
            <person name="Suzuki Y."/>
            <person name="Kubo T."/>
            <person name="Oyama M."/>
            <person name="Kohara Y."/>
            <person name="Fujiyama A."/>
            <person name="Arakawa K."/>
            <person name="Katayama T."/>
            <person name="Toyoda A."/>
            <person name="Kunieda T."/>
        </authorList>
    </citation>
    <scope>NUCLEOTIDE SEQUENCE [LARGE SCALE GENOMIC DNA]</scope>
    <source>
        <strain evidence="1 2">YOKOZUNA-1</strain>
    </source>
</reference>
<dbReference type="Proteomes" id="UP000186922">
    <property type="component" value="Unassembled WGS sequence"/>
</dbReference>
<dbReference type="EMBL" id="BDGG01000012">
    <property type="protein sequence ID" value="GAV05238.1"/>
    <property type="molecule type" value="Genomic_DNA"/>
</dbReference>
<name>A0A1D1VZH6_RAMVA</name>
<dbReference type="AlphaFoldDB" id="A0A1D1VZH6"/>
<proteinExistence type="predicted"/>
<organism evidence="1 2">
    <name type="scientific">Ramazzottius varieornatus</name>
    <name type="common">Water bear</name>
    <name type="synonym">Tardigrade</name>
    <dbReference type="NCBI Taxonomy" id="947166"/>
    <lineage>
        <taxon>Eukaryota</taxon>
        <taxon>Metazoa</taxon>
        <taxon>Ecdysozoa</taxon>
        <taxon>Tardigrada</taxon>
        <taxon>Eutardigrada</taxon>
        <taxon>Parachela</taxon>
        <taxon>Hypsibioidea</taxon>
        <taxon>Ramazzottiidae</taxon>
        <taxon>Ramazzottius</taxon>
    </lineage>
</organism>
<comment type="caution">
    <text evidence="1">The sequence shown here is derived from an EMBL/GenBank/DDBJ whole genome shotgun (WGS) entry which is preliminary data.</text>
</comment>